<feature type="compositionally biased region" description="Low complexity" evidence="1">
    <location>
        <begin position="203"/>
        <end position="213"/>
    </location>
</feature>
<protein>
    <submittedName>
        <fullName evidence="2">Uncharacterized protein</fullName>
    </submittedName>
</protein>
<dbReference type="Proteomes" id="UP000800035">
    <property type="component" value="Unassembled WGS sequence"/>
</dbReference>
<dbReference type="AlphaFoldDB" id="A0A6A5U984"/>
<feature type="region of interest" description="Disordered" evidence="1">
    <location>
        <begin position="179"/>
        <end position="214"/>
    </location>
</feature>
<organism evidence="2 3">
    <name type="scientific">Byssothecium circinans</name>
    <dbReference type="NCBI Taxonomy" id="147558"/>
    <lineage>
        <taxon>Eukaryota</taxon>
        <taxon>Fungi</taxon>
        <taxon>Dikarya</taxon>
        <taxon>Ascomycota</taxon>
        <taxon>Pezizomycotina</taxon>
        <taxon>Dothideomycetes</taxon>
        <taxon>Pleosporomycetidae</taxon>
        <taxon>Pleosporales</taxon>
        <taxon>Massarineae</taxon>
        <taxon>Massarinaceae</taxon>
        <taxon>Byssothecium</taxon>
    </lineage>
</organism>
<evidence type="ECO:0000313" key="2">
    <source>
        <dbReference type="EMBL" id="KAF1960549.1"/>
    </source>
</evidence>
<sequence>MATDTQAEPARASFMGIPLEIRHMIFAEASVRDNVKTKHVLRHWFERKDVKEQITNMAAADPTAPVPRGVYNPVSDEESEDGVQDEPGEEDEDGDGEEDEDGQGEDDQGENNEDEDNQEEDNEGEEDDAEMEDNEAEGTTGAVQFLDTTGDEDMDGQDVTAAQTTLDSLASAFVDDEVEDEHAGEAENDEAGEDMAENDENAAPETAPAPAAPIVQPHRKWRHVSKFLRITQCPPPVNLFLLNKELNRETKAWFYNVAILKVDATGSFGHYSFYQLALNDLAEAAFSPVENIKKAEITFVWDSTWIRAQAKIPDSTVAAVYPWMLDERAKFVLQILQQAPELEQVVIHWHDSSDDEEAQFLMNDICARFLELKANVKVESHLVASEVIPHRKSIIGRRRVEFQSLVDRQQEVF</sequence>
<gene>
    <name evidence="2" type="ORF">CC80DRAFT_259196</name>
</gene>
<feature type="compositionally biased region" description="Acidic residues" evidence="1">
    <location>
        <begin position="75"/>
        <end position="136"/>
    </location>
</feature>
<dbReference type="EMBL" id="ML976982">
    <property type="protein sequence ID" value="KAF1960549.1"/>
    <property type="molecule type" value="Genomic_DNA"/>
</dbReference>
<reference evidence="2" key="1">
    <citation type="journal article" date="2020" name="Stud. Mycol.">
        <title>101 Dothideomycetes genomes: a test case for predicting lifestyles and emergence of pathogens.</title>
        <authorList>
            <person name="Haridas S."/>
            <person name="Albert R."/>
            <person name="Binder M."/>
            <person name="Bloem J."/>
            <person name="Labutti K."/>
            <person name="Salamov A."/>
            <person name="Andreopoulos B."/>
            <person name="Baker S."/>
            <person name="Barry K."/>
            <person name="Bills G."/>
            <person name="Bluhm B."/>
            <person name="Cannon C."/>
            <person name="Castanera R."/>
            <person name="Culley D."/>
            <person name="Daum C."/>
            <person name="Ezra D."/>
            <person name="Gonzalez J."/>
            <person name="Henrissat B."/>
            <person name="Kuo A."/>
            <person name="Liang C."/>
            <person name="Lipzen A."/>
            <person name="Lutzoni F."/>
            <person name="Magnuson J."/>
            <person name="Mondo S."/>
            <person name="Nolan M."/>
            <person name="Ohm R."/>
            <person name="Pangilinan J."/>
            <person name="Park H.-J."/>
            <person name="Ramirez L."/>
            <person name="Alfaro M."/>
            <person name="Sun H."/>
            <person name="Tritt A."/>
            <person name="Yoshinaga Y."/>
            <person name="Zwiers L.-H."/>
            <person name="Turgeon B."/>
            <person name="Goodwin S."/>
            <person name="Spatafora J."/>
            <person name="Crous P."/>
            <person name="Grigoriev I."/>
        </authorList>
    </citation>
    <scope>NUCLEOTIDE SEQUENCE</scope>
    <source>
        <strain evidence="2">CBS 675.92</strain>
    </source>
</reference>
<dbReference type="OrthoDB" id="3795483at2759"/>
<evidence type="ECO:0000313" key="3">
    <source>
        <dbReference type="Proteomes" id="UP000800035"/>
    </source>
</evidence>
<evidence type="ECO:0000256" key="1">
    <source>
        <dbReference type="SAM" id="MobiDB-lite"/>
    </source>
</evidence>
<feature type="region of interest" description="Disordered" evidence="1">
    <location>
        <begin position="57"/>
        <end position="139"/>
    </location>
</feature>
<name>A0A6A5U984_9PLEO</name>
<keyword evidence="3" id="KW-1185">Reference proteome</keyword>
<accession>A0A6A5U984</accession>
<feature type="compositionally biased region" description="Acidic residues" evidence="1">
    <location>
        <begin position="179"/>
        <end position="202"/>
    </location>
</feature>
<proteinExistence type="predicted"/>